<dbReference type="Pfam" id="PF00842">
    <property type="entry name" value="Ala_racemase_C"/>
    <property type="match status" value="1"/>
</dbReference>
<dbReference type="InterPro" id="IPR009006">
    <property type="entry name" value="Ala_racemase/Decarboxylase_C"/>
</dbReference>
<feature type="active site" description="Proton acceptor" evidence="9">
    <location>
        <position position="75"/>
    </location>
</feature>
<dbReference type="Gene3D" id="3.20.20.10">
    <property type="entry name" value="Alanine racemase"/>
    <property type="match status" value="1"/>
</dbReference>
<keyword evidence="7 9" id="KW-0413">Isomerase</keyword>
<dbReference type="SUPFAM" id="SSF50621">
    <property type="entry name" value="Alanine racemase C-terminal domain-like"/>
    <property type="match status" value="1"/>
</dbReference>
<keyword evidence="3 9" id="KW-0732">Signal</keyword>
<comment type="function">
    <text evidence="9">Amino-acid racemase able to utilize a broad range of substrates.</text>
</comment>
<keyword evidence="4 9" id="KW-0574">Periplasm</keyword>
<evidence type="ECO:0000313" key="14">
    <source>
        <dbReference type="Proteomes" id="UP000239469"/>
    </source>
</evidence>
<gene>
    <name evidence="13" type="ORF">BUE93_06060</name>
</gene>
<comment type="subcellular location">
    <subcellularLocation>
        <location evidence="2 9">Periplasm</location>
    </subcellularLocation>
</comment>
<comment type="cofactor">
    <cofactor evidence="1 9 10">
        <name>pyridoxal 5'-phosphate</name>
        <dbReference type="ChEBI" id="CHEBI:597326"/>
    </cofactor>
</comment>
<comment type="similarity">
    <text evidence="8 9">Belongs to the alanine racemase family. Bsr subfamily.</text>
</comment>
<keyword evidence="6 9" id="KW-1015">Disulfide bond</keyword>
<sequence precursor="true">MFRPTLLALAIASMFAGQLTPAAPYLPQAGDHRNGQLNHAANAWLEIDLAAFRHNLETLKARLGPNGPQICAIMKADAYGHGIDLLVPTAVAAGIPCLGVASNEEARVAREKGFAGRLMRVRTATAEEMEDALPYRMEELIGNLESAQALSKLARQSGRTLTFHLALNSGGMSRNGLDFNLGASRRDALRLLRLPGIQVTGIMTHFPVEEKKDVQAGFAQFQRDTAWLIRAARLDRSKLLLHCANSFTTLEVPEAHLDMVRPGGLLYGDSIPSYTEYKRVMAFKTRVASVNRYAGGNTVGYDRSYTLSRDSLLANLPLGYSDGYRRAMSNKASVLIHGRKAPVVGKTSMNTIMVDVTDIPGVHPGDEVVLFGEQGGASIAQSDLEEYNGALLADMYTVWGSTNPRIIKP</sequence>
<dbReference type="SUPFAM" id="SSF51419">
    <property type="entry name" value="PLP-binding barrel"/>
    <property type="match status" value="1"/>
</dbReference>
<feature type="binding site" evidence="9 11">
    <location>
        <position position="174"/>
    </location>
    <ligand>
        <name>substrate</name>
    </ligand>
</feature>
<comment type="catalytic activity">
    <reaction evidence="9">
        <text>L-lysine = D-lysine</text>
        <dbReference type="Rhea" id="RHEA:22864"/>
        <dbReference type="ChEBI" id="CHEBI:32551"/>
        <dbReference type="ChEBI" id="CHEBI:32557"/>
    </reaction>
</comment>
<comment type="catalytic activity">
    <reaction evidence="9">
        <text>L-arginine = D-arginine</text>
        <dbReference type="Rhea" id="RHEA:18069"/>
        <dbReference type="ChEBI" id="CHEBI:32682"/>
        <dbReference type="ChEBI" id="CHEBI:32689"/>
    </reaction>
</comment>
<dbReference type="PRINTS" id="PR00992">
    <property type="entry name" value="ALARACEMASE"/>
</dbReference>
<evidence type="ECO:0000256" key="8">
    <source>
        <dbReference type="ARBA" id="ARBA00023456"/>
    </source>
</evidence>
<dbReference type="NCBIfam" id="TIGR00492">
    <property type="entry name" value="alr"/>
    <property type="match status" value="1"/>
</dbReference>
<dbReference type="GO" id="GO:0030170">
    <property type="term" value="F:pyridoxal phosphate binding"/>
    <property type="evidence" value="ECO:0007669"/>
    <property type="project" value="UniProtKB-UniRule"/>
</dbReference>
<dbReference type="EC" id="5.1.1.10" evidence="9"/>
<protein>
    <recommendedName>
        <fullName evidence="9">Broad specificity amino-acid racemase</fullName>
        <ecNumber evidence="9">5.1.1.10</ecNumber>
    </recommendedName>
</protein>
<evidence type="ECO:0000256" key="2">
    <source>
        <dbReference type="ARBA" id="ARBA00004418"/>
    </source>
</evidence>
<feature type="binding site" evidence="9 11">
    <location>
        <position position="349"/>
    </location>
    <ligand>
        <name>substrate</name>
    </ligand>
</feature>
<accession>A0A2S9X791</accession>
<dbReference type="InterPro" id="IPR011079">
    <property type="entry name" value="Ala_racemase_C"/>
</dbReference>
<evidence type="ECO:0000259" key="12">
    <source>
        <dbReference type="SMART" id="SM01005"/>
    </source>
</evidence>
<reference evidence="13 14" key="1">
    <citation type="submission" date="2017-01" db="EMBL/GenBank/DDBJ databases">
        <title>New insights into the genetic diversity of Chromobacterium isolated from tropical freshwater lake.</title>
        <authorList>
            <person name="Santos A.B."/>
            <person name="Nascimento A.M."/>
            <person name="Da Silva P.C."/>
        </authorList>
    </citation>
    <scope>NUCLEOTIDE SEQUENCE [LARGE SCALE GENOMIC DNA]</scope>
    <source>
        <strain evidence="13 14">56AF</strain>
    </source>
</reference>
<evidence type="ECO:0000256" key="10">
    <source>
        <dbReference type="PIRSR" id="PIRSR600821-50"/>
    </source>
</evidence>
<dbReference type="OrthoDB" id="9813814at2"/>
<feature type="domain" description="Alanine racemase C-terminal" evidence="12">
    <location>
        <begin position="280"/>
        <end position="408"/>
    </location>
</feature>
<dbReference type="HAMAP" id="MF_02212">
    <property type="entry name" value="Bsr_racemase"/>
    <property type="match status" value="1"/>
</dbReference>
<feature type="active site" description="Proton acceptor" evidence="9">
    <location>
        <position position="301"/>
    </location>
</feature>
<dbReference type="SMART" id="SM01005">
    <property type="entry name" value="Ala_racemase_C"/>
    <property type="match status" value="1"/>
</dbReference>
<dbReference type="PANTHER" id="PTHR30511">
    <property type="entry name" value="ALANINE RACEMASE"/>
    <property type="match status" value="1"/>
</dbReference>
<dbReference type="NCBIfam" id="NF009879">
    <property type="entry name" value="PRK13340.1-4"/>
    <property type="match status" value="1"/>
</dbReference>
<dbReference type="GO" id="GO:0042597">
    <property type="term" value="C:periplasmic space"/>
    <property type="evidence" value="ECO:0007669"/>
    <property type="project" value="UniProtKB-SubCell"/>
</dbReference>
<evidence type="ECO:0000256" key="7">
    <source>
        <dbReference type="ARBA" id="ARBA00023235"/>
    </source>
</evidence>
<dbReference type="PROSITE" id="PS00395">
    <property type="entry name" value="ALANINE_RACEMASE"/>
    <property type="match status" value="1"/>
</dbReference>
<proteinExistence type="inferred from homology"/>
<dbReference type="Proteomes" id="UP000239469">
    <property type="component" value="Unassembled WGS sequence"/>
</dbReference>
<keyword evidence="5 9" id="KW-0663">Pyridoxal phosphate</keyword>
<dbReference type="GO" id="GO:0008784">
    <property type="term" value="F:alanine racemase activity"/>
    <property type="evidence" value="ECO:0007669"/>
    <property type="project" value="InterPro"/>
</dbReference>
<organism evidence="13 14">
    <name type="scientific">Chromobacterium amazonense</name>
    <dbReference type="NCBI Taxonomy" id="1382803"/>
    <lineage>
        <taxon>Bacteria</taxon>
        <taxon>Pseudomonadati</taxon>
        <taxon>Pseudomonadota</taxon>
        <taxon>Betaproteobacteria</taxon>
        <taxon>Neisseriales</taxon>
        <taxon>Chromobacteriaceae</taxon>
        <taxon>Chromobacterium</taxon>
    </lineage>
</organism>
<feature type="modified residue" description="N6-(pyridoxal phosphate)lysine" evidence="9 10">
    <location>
        <position position="75"/>
    </location>
</feature>
<dbReference type="AlphaFoldDB" id="A0A2S9X791"/>
<dbReference type="GO" id="GO:0030632">
    <property type="term" value="P:D-alanine biosynthetic process"/>
    <property type="evidence" value="ECO:0007669"/>
    <property type="project" value="TreeGrafter"/>
</dbReference>
<dbReference type="InterPro" id="IPR029066">
    <property type="entry name" value="PLP-binding_barrel"/>
</dbReference>
<dbReference type="InterPro" id="IPR000821">
    <property type="entry name" value="Ala_racemase"/>
</dbReference>
<dbReference type="GO" id="GO:0005829">
    <property type="term" value="C:cytosol"/>
    <property type="evidence" value="ECO:0007669"/>
    <property type="project" value="TreeGrafter"/>
</dbReference>
<dbReference type="InterPro" id="IPR043698">
    <property type="entry name" value="Racemase_Bsr/Lyr"/>
</dbReference>
<evidence type="ECO:0000256" key="11">
    <source>
        <dbReference type="PIRSR" id="PIRSR600821-52"/>
    </source>
</evidence>
<evidence type="ECO:0000256" key="4">
    <source>
        <dbReference type="ARBA" id="ARBA00022764"/>
    </source>
</evidence>
<comment type="caution">
    <text evidence="13">The sequence shown here is derived from an EMBL/GenBank/DDBJ whole genome shotgun (WGS) entry which is preliminary data.</text>
</comment>
<dbReference type="InterPro" id="IPR001608">
    <property type="entry name" value="Ala_racemase_N"/>
</dbReference>
<evidence type="ECO:0000256" key="5">
    <source>
        <dbReference type="ARBA" id="ARBA00022898"/>
    </source>
</evidence>
<evidence type="ECO:0000256" key="9">
    <source>
        <dbReference type="HAMAP-Rule" id="MF_02212"/>
    </source>
</evidence>
<comment type="catalytic activity">
    <reaction evidence="9">
        <text>an L-alpha-amino acid = a D-alpha-amino acid</text>
        <dbReference type="Rhea" id="RHEA:18317"/>
        <dbReference type="ChEBI" id="CHEBI:59869"/>
        <dbReference type="ChEBI" id="CHEBI:59871"/>
        <dbReference type="EC" id="5.1.1.10"/>
    </reaction>
</comment>
<dbReference type="CDD" id="cd06826">
    <property type="entry name" value="PLPDE_III_AR2"/>
    <property type="match status" value="1"/>
</dbReference>
<dbReference type="Gene3D" id="2.40.37.10">
    <property type="entry name" value="Lyase, Ornithine Decarboxylase, Chain A, domain 1"/>
    <property type="match status" value="1"/>
</dbReference>
<feature type="chain" id="PRO_5026407960" description="Broad specificity amino-acid racemase" evidence="9">
    <location>
        <begin position="23"/>
        <end position="409"/>
    </location>
</feature>
<evidence type="ECO:0000256" key="1">
    <source>
        <dbReference type="ARBA" id="ARBA00001933"/>
    </source>
</evidence>
<evidence type="ECO:0000313" key="13">
    <source>
        <dbReference type="EMBL" id="PRP71555.1"/>
    </source>
</evidence>
<feature type="signal peptide" evidence="9">
    <location>
        <begin position="1"/>
        <end position="22"/>
    </location>
</feature>
<feature type="disulfide bond" evidence="9">
    <location>
        <begin position="71"/>
        <end position="97"/>
    </location>
</feature>
<dbReference type="RefSeq" id="WP_106076153.1">
    <property type="nucleotide sequence ID" value="NZ_MTBD01000010.1"/>
</dbReference>
<dbReference type="PANTHER" id="PTHR30511:SF0">
    <property type="entry name" value="ALANINE RACEMASE, CATABOLIC-RELATED"/>
    <property type="match status" value="1"/>
</dbReference>
<evidence type="ECO:0000256" key="6">
    <source>
        <dbReference type="ARBA" id="ARBA00023157"/>
    </source>
</evidence>
<dbReference type="Pfam" id="PF01168">
    <property type="entry name" value="Ala_racemase_N"/>
    <property type="match status" value="1"/>
</dbReference>
<evidence type="ECO:0000256" key="3">
    <source>
        <dbReference type="ARBA" id="ARBA00022729"/>
    </source>
</evidence>
<dbReference type="InterPro" id="IPR020622">
    <property type="entry name" value="Ala_racemase_pyridoxalP-BS"/>
</dbReference>
<name>A0A2S9X791_9NEIS</name>
<dbReference type="EMBL" id="MTBD01000010">
    <property type="protein sequence ID" value="PRP71555.1"/>
    <property type="molecule type" value="Genomic_DNA"/>
</dbReference>